<dbReference type="EMBL" id="JAIWYP010000001">
    <property type="protein sequence ID" value="KAH3888006.1"/>
    <property type="molecule type" value="Genomic_DNA"/>
</dbReference>
<evidence type="ECO:0000313" key="1">
    <source>
        <dbReference type="EMBL" id="KAH3888006.1"/>
    </source>
</evidence>
<gene>
    <name evidence="1" type="ORF">DPMN_012027</name>
</gene>
<sequence length="63" mass="7364">MCHVFIQDLEKAHNILLGNPNWKNYSYMPCAGLFGERKPAKFFQVTWVICMVYKIQGSLLNKQ</sequence>
<protein>
    <submittedName>
        <fullName evidence="1">Uncharacterized protein</fullName>
    </submittedName>
</protein>
<comment type="caution">
    <text evidence="1">The sequence shown here is derived from an EMBL/GenBank/DDBJ whole genome shotgun (WGS) entry which is preliminary data.</text>
</comment>
<evidence type="ECO:0000313" key="2">
    <source>
        <dbReference type="Proteomes" id="UP000828390"/>
    </source>
</evidence>
<dbReference type="Proteomes" id="UP000828390">
    <property type="component" value="Unassembled WGS sequence"/>
</dbReference>
<keyword evidence="2" id="KW-1185">Reference proteome</keyword>
<accession>A0A9D4N4S2</accession>
<reference evidence="1" key="2">
    <citation type="submission" date="2020-11" db="EMBL/GenBank/DDBJ databases">
        <authorList>
            <person name="McCartney M.A."/>
            <person name="Auch B."/>
            <person name="Kono T."/>
            <person name="Mallez S."/>
            <person name="Becker A."/>
            <person name="Gohl D.M."/>
            <person name="Silverstein K.A.T."/>
            <person name="Koren S."/>
            <person name="Bechman K.B."/>
            <person name="Herman A."/>
            <person name="Abrahante J.E."/>
            <person name="Garbe J."/>
        </authorList>
    </citation>
    <scope>NUCLEOTIDE SEQUENCE</scope>
    <source>
        <strain evidence="1">Duluth1</strain>
        <tissue evidence="1">Whole animal</tissue>
    </source>
</reference>
<name>A0A9D4N4S2_DREPO</name>
<dbReference type="AlphaFoldDB" id="A0A9D4N4S2"/>
<reference evidence="1" key="1">
    <citation type="journal article" date="2019" name="bioRxiv">
        <title>The Genome of the Zebra Mussel, Dreissena polymorpha: A Resource for Invasive Species Research.</title>
        <authorList>
            <person name="McCartney M.A."/>
            <person name="Auch B."/>
            <person name="Kono T."/>
            <person name="Mallez S."/>
            <person name="Zhang Y."/>
            <person name="Obille A."/>
            <person name="Becker A."/>
            <person name="Abrahante J.E."/>
            <person name="Garbe J."/>
            <person name="Badalamenti J.P."/>
            <person name="Herman A."/>
            <person name="Mangelson H."/>
            <person name="Liachko I."/>
            <person name="Sullivan S."/>
            <person name="Sone E.D."/>
            <person name="Koren S."/>
            <person name="Silverstein K.A.T."/>
            <person name="Beckman K.B."/>
            <person name="Gohl D.M."/>
        </authorList>
    </citation>
    <scope>NUCLEOTIDE SEQUENCE</scope>
    <source>
        <strain evidence="1">Duluth1</strain>
        <tissue evidence="1">Whole animal</tissue>
    </source>
</reference>
<proteinExistence type="predicted"/>
<organism evidence="1 2">
    <name type="scientific">Dreissena polymorpha</name>
    <name type="common">Zebra mussel</name>
    <name type="synonym">Mytilus polymorpha</name>
    <dbReference type="NCBI Taxonomy" id="45954"/>
    <lineage>
        <taxon>Eukaryota</taxon>
        <taxon>Metazoa</taxon>
        <taxon>Spiralia</taxon>
        <taxon>Lophotrochozoa</taxon>
        <taxon>Mollusca</taxon>
        <taxon>Bivalvia</taxon>
        <taxon>Autobranchia</taxon>
        <taxon>Heteroconchia</taxon>
        <taxon>Euheterodonta</taxon>
        <taxon>Imparidentia</taxon>
        <taxon>Neoheterodontei</taxon>
        <taxon>Myida</taxon>
        <taxon>Dreissenoidea</taxon>
        <taxon>Dreissenidae</taxon>
        <taxon>Dreissena</taxon>
    </lineage>
</organism>